<dbReference type="AlphaFoldDB" id="A0A7U3YH35"/>
<dbReference type="KEGG" id="gmc:GY4MC1_2966"/>
<accession>A0A7U3YH35</accession>
<dbReference type="EMBL" id="CP002293">
    <property type="protein sequence ID" value="ADP75651.1"/>
    <property type="molecule type" value="Genomic_DNA"/>
</dbReference>
<evidence type="ECO:0000259" key="2">
    <source>
        <dbReference type="Pfam" id="PF18864"/>
    </source>
</evidence>
<organism evidence="3">
    <name type="scientific">Geobacillus sp. (strain Y4.1MC1)</name>
    <dbReference type="NCBI Taxonomy" id="581103"/>
    <lineage>
        <taxon>Bacteria</taxon>
        <taxon>Bacillati</taxon>
        <taxon>Bacillota</taxon>
        <taxon>Bacilli</taxon>
        <taxon>Bacillales</taxon>
        <taxon>Anoxybacillaceae</taxon>
        <taxon>Geobacillus</taxon>
    </lineage>
</organism>
<reference evidence="3" key="1">
    <citation type="submission" date="2010-10" db="EMBL/GenBank/DDBJ databases">
        <title>Complete sequence of chromosome of Geobacillus sp. Y4.1MC1.</title>
        <authorList>
            <consortium name="US DOE Joint Genome Institute"/>
            <person name="Lucas S."/>
            <person name="Copeland A."/>
            <person name="Lapidus A."/>
            <person name="Cheng J.-F."/>
            <person name="Bruce D."/>
            <person name="Goodwin L."/>
            <person name="Pitluck S."/>
            <person name="Chertkov O."/>
            <person name="Zhang X."/>
            <person name="Detter J.C."/>
            <person name="Han C."/>
            <person name="Tapia R."/>
            <person name="Land M."/>
            <person name="Hauser L."/>
            <person name="Jeffries C."/>
            <person name="Kyrpides N."/>
            <person name="Ivanova N."/>
            <person name="Ovchinnikova G."/>
            <person name="Brumm P."/>
            <person name="Mead D."/>
            <person name="Woyke T."/>
        </authorList>
    </citation>
    <scope>NUCLEOTIDE SEQUENCE [LARGE SCALE GENOMIC DNA]</scope>
    <source>
        <strain evidence="3">Y4.1MC1</strain>
    </source>
</reference>
<name>A0A7U3YH35_GEOS0</name>
<evidence type="ECO:0000256" key="1">
    <source>
        <dbReference type="SAM" id="Coils"/>
    </source>
</evidence>
<keyword evidence="1" id="KW-0175">Coiled coil</keyword>
<dbReference type="Pfam" id="PF18864">
    <property type="entry name" value="AbiTii"/>
    <property type="match status" value="1"/>
</dbReference>
<protein>
    <recommendedName>
        <fullName evidence="2">AbiTii domain-containing protein</fullName>
    </recommendedName>
</protein>
<feature type="coiled-coil region" evidence="1">
    <location>
        <begin position="157"/>
        <end position="187"/>
    </location>
</feature>
<sequence length="232" mass="26553">MARSQLLKDAVSGKESIENILLRLKVILSDLDNENIMNWVNGELQGYKDKESVPSYRILKGSIIGTYLVNFSVKYKDAPVPLEFLISKEEIDELRTVRMTDGIATIQNILRGENRENYGFVIPTAYCHAISTDDFQIAGMRVRVGSNQLDGIVSCVKSKLVEVIMELEKEFENLDELDIRSQIKENESVKQVIYNIENIIYDKSVKIGDKNKIERSRIGHLFGHLWEGRDKK</sequence>
<dbReference type="InterPro" id="IPR041304">
    <property type="entry name" value="AbiTii"/>
</dbReference>
<evidence type="ECO:0000313" key="3">
    <source>
        <dbReference type="EMBL" id="ADP75651.1"/>
    </source>
</evidence>
<feature type="domain" description="AbiTii" evidence="2">
    <location>
        <begin position="5"/>
        <end position="190"/>
    </location>
</feature>
<gene>
    <name evidence="3" type="ORF">GY4MC1_2966</name>
</gene>
<proteinExistence type="predicted"/>